<accession>A0A0D6A4M5</accession>
<dbReference type="STRING" id="1600.LBAT_1388"/>
<dbReference type="Proteomes" id="UP000035709">
    <property type="component" value="Chromosome"/>
</dbReference>
<dbReference type="PROSITE" id="PS51186">
    <property type="entry name" value="GNAT"/>
    <property type="match status" value="1"/>
</dbReference>
<dbReference type="InterPro" id="IPR000182">
    <property type="entry name" value="GNAT_dom"/>
</dbReference>
<evidence type="ECO:0000259" key="1">
    <source>
        <dbReference type="PROSITE" id="PS51186"/>
    </source>
</evidence>
<proteinExistence type="predicted"/>
<dbReference type="AlphaFoldDB" id="A0A0D6A4M5"/>
<name>A0A0D6A4M5_9LACO</name>
<reference evidence="2 3" key="1">
    <citation type="submission" date="2015-03" db="EMBL/GenBank/DDBJ databases">
        <title>Complete genome sequence of Lactobacillus acetotolerans NBRC 13120.</title>
        <authorList>
            <person name="Toh H."/>
            <person name="Morita H."/>
            <person name="Fujita N."/>
        </authorList>
    </citation>
    <scope>NUCLEOTIDE SEQUENCE [LARGE SCALE GENOMIC DNA]</scope>
    <source>
        <strain evidence="2 3">NBRC 13120</strain>
    </source>
</reference>
<dbReference type="Pfam" id="PF13673">
    <property type="entry name" value="Acetyltransf_10"/>
    <property type="match status" value="1"/>
</dbReference>
<keyword evidence="3" id="KW-1185">Reference proteome</keyword>
<dbReference type="KEGG" id="lae:LBAT_1388"/>
<dbReference type="GO" id="GO:0016747">
    <property type="term" value="F:acyltransferase activity, transferring groups other than amino-acyl groups"/>
    <property type="evidence" value="ECO:0007669"/>
    <property type="project" value="InterPro"/>
</dbReference>
<protein>
    <submittedName>
        <fullName evidence="2">Acetyltransferase</fullName>
    </submittedName>
</protein>
<evidence type="ECO:0000313" key="2">
    <source>
        <dbReference type="EMBL" id="BAQ57777.1"/>
    </source>
</evidence>
<dbReference type="EMBL" id="AP014808">
    <property type="protein sequence ID" value="BAQ57777.1"/>
    <property type="molecule type" value="Genomic_DNA"/>
</dbReference>
<dbReference type="PATRIC" id="fig|1600.4.peg.1418"/>
<gene>
    <name evidence="2" type="ORF">LBAT_1388</name>
</gene>
<evidence type="ECO:0000313" key="3">
    <source>
        <dbReference type="Proteomes" id="UP000035709"/>
    </source>
</evidence>
<organism evidence="2 3">
    <name type="scientific">Lactobacillus acetotolerans</name>
    <dbReference type="NCBI Taxonomy" id="1600"/>
    <lineage>
        <taxon>Bacteria</taxon>
        <taxon>Bacillati</taxon>
        <taxon>Bacillota</taxon>
        <taxon>Bacilli</taxon>
        <taxon>Lactobacillales</taxon>
        <taxon>Lactobacillaceae</taxon>
        <taxon>Lactobacillus</taxon>
    </lineage>
</organism>
<dbReference type="Gene3D" id="3.40.630.30">
    <property type="match status" value="1"/>
</dbReference>
<dbReference type="InterPro" id="IPR016181">
    <property type="entry name" value="Acyl_CoA_acyltransferase"/>
</dbReference>
<keyword evidence="2" id="KW-0808">Transferase</keyword>
<feature type="domain" description="N-acetyltransferase" evidence="1">
    <location>
        <begin position="10"/>
        <end position="150"/>
    </location>
</feature>
<dbReference type="SUPFAM" id="SSF55729">
    <property type="entry name" value="Acyl-CoA N-acyltransferases (Nat)"/>
    <property type="match status" value="1"/>
</dbReference>
<dbReference type="CDD" id="cd04301">
    <property type="entry name" value="NAT_SF"/>
    <property type="match status" value="1"/>
</dbReference>
<sequence length="150" mass="17501">MGKKLNFTFKHVDEMTGREFFCVERLRTDSFVTEQKITLPELDDIDLKAIQVYLLNKHKNNALATCRVFQANGKWMLGRVAVAKKMRGQHIGADMMHAVHTFLRQKDVNYLYCHAQLQAKPFYVHLNYHVKGDTFDEGGVQHILMYKNLQ</sequence>